<evidence type="ECO:0000256" key="1">
    <source>
        <dbReference type="SAM" id="MobiDB-lite"/>
    </source>
</evidence>
<accession>A0A1X2HBZ5</accession>
<name>A0A1X2HBZ5_SYNRA</name>
<comment type="caution">
    <text evidence="2">The sequence shown here is derived from an EMBL/GenBank/DDBJ whole genome shotgun (WGS) entry which is preliminary data.</text>
</comment>
<proteinExistence type="predicted"/>
<feature type="region of interest" description="Disordered" evidence="1">
    <location>
        <begin position="1"/>
        <end position="89"/>
    </location>
</feature>
<feature type="compositionally biased region" description="Polar residues" evidence="1">
    <location>
        <begin position="389"/>
        <end position="401"/>
    </location>
</feature>
<evidence type="ECO:0000313" key="3">
    <source>
        <dbReference type="Proteomes" id="UP000242180"/>
    </source>
</evidence>
<feature type="region of interest" description="Disordered" evidence="1">
    <location>
        <begin position="305"/>
        <end position="334"/>
    </location>
</feature>
<feature type="region of interest" description="Disordered" evidence="1">
    <location>
        <begin position="138"/>
        <end position="168"/>
    </location>
</feature>
<feature type="region of interest" description="Disordered" evidence="1">
    <location>
        <begin position="364"/>
        <end position="401"/>
    </location>
</feature>
<dbReference type="Proteomes" id="UP000242180">
    <property type="component" value="Unassembled WGS sequence"/>
</dbReference>
<protein>
    <submittedName>
        <fullName evidence="2">Uncharacterized protein</fullName>
    </submittedName>
</protein>
<dbReference type="EMBL" id="MCGN01000005">
    <property type="protein sequence ID" value="ORY96314.1"/>
    <property type="molecule type" value="Genomic_DNA"/>
</dbReference>
<feature type="compositionally biased region" description="Basic and acidic residues" evidence="1">
    <location>
        <begin position="73"/>
        <end position="89"/>
    </location>
</feature>
<dbReference type="OrthoDB" id="2270831at2759"/>
<evidence type="ECO:0000313" key="2">
    <source>
        <dbReference type="EMBL" id="ORY96314.1"/>
    </source>
</evidence>
<keyword evidence="3" id="KW-1185">Reference proteome</keyword>
<dbReference type="AlphaFoldDB" id="A0A1X2HBZ5"/>
<sequence length="401" mass="46136">MDKAYHIYEGNEQIDRTHTSYSPQDEVKHAPMRAATARQTERHPYGNVDIDLNDEGGTARYEKGKQPMYSRSSAEKDEHKPELHPQRRESWVERIEAAGKDAFRRSSFPANSDAIIDKLADTLNTISPGIETPYSYFDHRQKRNETEKATTQEKKADNRRKPEKRMSWSQRAMSFFTARPTSEGDEHSQDGQEMKEPAEWKTQADIECEASDAAYDDLQGTFVTTQESISSERYKKPIHRAQVMPQLDPSAAKPTYASLLVTKNGDMEDQSNWFNSNPETARIQVPPLSNTMKAPKDRNTIGIHNATTQQDNKHQKKQQHKNKEAYPTAEPRKTQRKALIEKGTTDVDTQFDSDFENWRHPVSRTVHSGRHDWPESYNLTEGTDEDQRQTNGTTSRVLWDH</sequence>
<feature type="compositionally biased region" description="Basic and acidic residues" evidence="1">
    <location>
        <begin position="138"/>
        <end position="166"/>
    </location>
</feature>
<dbReference type="InParanoid" id="A0A1X2HBZ5"/>
<reference evidence="2 3" key="1">
    <citation type="submission" date="2016-07" db="EMBL/GenBank/DDBJ databases">
        <title>Pervasive Adenine N6-methylation of Active Genes in Fungi.</title>
        <authorList>
            <consortium name="DOE Joint Genome Institute"/>
            <person name="Mondo S.J."/>
            <person name="Dannebaum R.O."/>
            <person name="Kuo R.C."/>
            <person name="Labutti K."/>
            <person name="Haridas S."/>
            <person name="Kuo A."/>
            <person name="Salamov A."/>
            <person name="Ahrendt S.R."/>
            <person name="Lipzen A."/>
            <person name="Sullivan W."/>
            <person name="Andreopoulos W.B."/>
            <person name="Clum A."/>
            <person name="Lindquist E."/>
            <person name="Daum C."/>
            <person name="Ramamoorthy G.K."/>
            <person name="Gryganskyi A."/>
            <person name="Culley D."/>
            <person name="Magnuson J.K."/>
            <person name="James T.Y."/>
            <person name="O'Malley M.A."/>
            <person name="Stajich J.E."/>
            <person name="Spatafora J.W."/>
            <person name="Visel A."/>
            <person name="Grigoriev I.V."/>
        </authorList>
    </citation>
    <scope>NUCLEOTIDE SEQUENCE [LARGE SCALE GENOMIC DNA]</scope>
    <source>
        <strain evidence="2 3">NRRL 2496</strain>
    </source>
</reference>
<gene>
    <name evidence="2" type="ORF">BCR43DRAFT_491477</name>
</gene>
<organism evidence="2 3">
    <name type="scientific">Syncephalastrum racemosum</name>
    <name type="common">Filamentous fungus</name>
    <dbReference type="NCBI Taxonomy" id="13706"/>
    <lineage>
        <taxon>Eukaryota</taxon>
        <taxon>Fungi</taxon>
        <taxon>Fungi incertae sedis</taxon>
        <taxon>Mucoromycota</taxon>
        <taxon>Mucoromycotina</taxon>
        <taxon>Mucoromycetes</taxon>
        <taxon>Mucorales</taxon>
        <taxon>Syncephalastraceae</taxon>
        <taxon>Syncephalastrum</taxon>
    </lineage>
</organism>